<dbReference type="CDD" id="cd00340">
    <property type="entry name" value="GSH_Peroxidase"/>
    <property type="match status" value="1"/>
</dbReference>
<evidence type="ECO:0000256" key="3">
    <source>
        <dbReference type="ARBA" id="ARBA00023002"/>
    </source>
</evidence>
<dbReference type="AlphaFoldDB" id="A0A840Y6D9"/>
<evidence type="ECO:0000256" key="1">
    <source>
        <dbReference type="ARBA" id="ARBA00006926"/>
    </source>
</evidence>
<dbReference type="PANTHER" id="PTHR11592:SF78">
    <property type="entry name" value="GLUTATHIONE PEROXIDASE"/>
    <property type="match status" value="1"/>
</dbReference>
<evidence type="ECO:0000256" key="2">
    <source>
        <dbReference type="ARBA" id="ARBA00022559"/>
    </source>
</evidence>
<reference evidence="6 7" key="1">
    <citation type="submission" date="2020-08" db="EMBL/GenBank/DDBJ databases">
        <title>Genomic Encyclopedia of Type Strains, Phase IV (KMG-IV): sequencing the most valuable type-strain genomes for metagenomic binning, comparative biology and taxonomic classification.</title>
        <authorList>
            <person name="Goeker M."/>
        </authorList>
    </citation>
    <scope>NUCLEOTIDE SEQUENCE [LARGE SCALE GENOMIC DNA]</scope>
    <source>
        <strain evidence="6 7">DSM 25622</strain>
    </source>
</reference>
<organism evidence="6 7">
    <name type="scientific">Muricoccus pecuniae</name>
    <dbReference type="NCBI Taxonomy" id="693023"/>
    <lineage>
        <taxon>Bacteria</taxon>
        <taxon>Pseudomonadati</taxon>
        <taxon>Pseudomonadota</taxon>
        <taxon>Alphaproteobacteria</taxon>
        <taxon>Acetobacterales</taxon>
        <taxon>Roseomonadaceae</taxon>
        <taxon>Muricoccus</taxon>
    </lineage>
</organism>
<dbReference type="PRINTS" id="PR01011">
    <property type="entry name" value="GLUTPROXDASE"/>
</dbReference>
<dbReference type="PIRSF" id="PIRSF000303">
    <property type="entry name" value="Glutathion_perox"/>
    <property type="match status" value="1"/>
</dbReference>
<feature type="active site" evidence="4">
    <location>
        <position position="36"/>
    </location>
</feature>
<dbReference type="Proteomes" id="UP000580654">
    <property type="component" value="Unassembled WGS sequence"/>
</dbReference>
<dbReference type="GO" id="GO:0004601">
    <property type="term" value="F:peroxidase activity"/>
    <property type="evidence" value="ECO:0007669"/>
    <property type="project" value="UniProtKB-KW"/>
</dbReference>
<sequence>MSGLLDLSAPLPGGGAQPLSDYRGKVLLVVNTASRCGFTPQYEGLEALRRRFGPRGFEVLAFPCNQFGKQEPGDAAEIANFCTTKYDVTFPVFAKVEVNGAGAEPVFRLLKKAAPGALGTEAVKWNFTKFLVDREGRVVARYAPATAPEKLAGEIERLLGA</sequence>
<dbReference type="PROSITE" id="PS51355">
    <property type="entry name" value="GLUTATHIONE_PEROXID_3"/>
    <property type="match status" value="1"/>
</dbReference>
<dbReference type="PANTHER" id="PTHR11592">
    <property type="entry name" value="GLUTATHIONE PEROXIDASE"/>
    <property type="match status" value="1"/>
</dbReference>
<accession>A0A840Y6D9</accession>
<keyword evidence="2 5" id="KW-0575">Peroxidase</keyword>
<dbReference type="InterPro" id="IPR000889">
    <property type="entry name" value="Glutathione_peroxidase"/>
</dbReference>
<dbReference type="InterPro" id="IPR029759">
    <property type="entry name" value="GPX_AS"/>
</dbReference>
<comment type="caution">
    <text evidence="6">The sequence shown here is derived from an EMBL/GenBank/DDBJ whole genome shotgun (WGS) entry which is preliminary data.</text>
</comment>
<evidence type="ECO:0000256" key="5">
    <source>
        <dbReference type="RuleBase" id="RU000499"/>
    </source>
</evidence>
<evidence type="ECO:0000313" key="6">
    <source>
        <dbReference type="EMBL" id="MBB5694329.1"/>
    </source>
</evidence>
<dbReference type="EMBL" id="JACIJD010000009">
    <property type="protein sequence ID" value="MBB5694329.1"/>
    <property type="molecule type" value="Genomic_DNA"/>
</dbReference>
<comment type="similarity">
    <text evidence="1 5">Belongs to the glutathione peroxidase family.</text>
</comment>
<keyword evidence="3 5" id="KW-0560">Oxidoreductase</keyword>
<dbReference type="PROSITE" id="PS00763">
    <property type="entry name" value="GLUTATHIONE_PEROXID_2"/>
    <property type="match status" value="1"/>
</dbReference>
<dbReference type="InterPro" id="IPR036249">
    <property type="entry name" value="Thioredoxin-like_sf"/>
</dbReference>
<proteinExistence type="inferred from homology"/>
<dbReference type="PROSITE" id="PS00460">
    <property type="entry name" value="GLUTATHIONE_PEROXID_1"/>
    <property type="match status" value="1"/>
</dbReference>
<dbReference type="FunFam" id="3.40.30.10:FF:000010">
    <property type="entry name" value="Glutathione peroxidase"/>
    <property type="match status" value="1"/>
</dbReference>
<dbReference type="Pfam" id="PF00255">
    <property type="entry name" value="GSHPx"/>
    <property type="match status" value="1"/>
</dbReference>
<evidence type="ECO:0000256" key="4">
    <source>
        <dbReference type="PIRSR" id="PIRSR000303-1"/>
    </source>
</evidence>
<keyword evidence="7" id="KW-1185">Reference proteome</keyword>
<dbReference type="GO" id="GO:0034599">
    <property type="term" value="P:cellular response to oxidative stress"/>
    <property type="evidence" value="ECO:0007669"/>
    <property type="project" value="TreeGrafter"/>
</dbReference>
<dbReference type="InterPro" id="IPR029760">
    <property type="entry name" value="GPX_CS"/>
</dbReference>
<name>A0A840Y6D9_9PROT</name>
<dbReference type="SUPFAM" id="SSF52833">
    <property type="entry name" value="Thioredoxin-like"/>
    <property type="match status" value="1"/>
</dbReference>
<gene>
    <name evidence="6" type="ORF">FHS87_002374</name>
</gene>
<protein>
    <recommendedName>
        <fullName evidence="5">Glutathione peroxidase</fullName>
    </recommendedName>
</protein>
<dbReference type="RefSeq" id="WP_184518220.1">
    <property type="nucleotide sequence ID" value="NZ_JACIJD010000009.1"/>
</dbReference>
<evidence type="ECO:0000313" key="7">
    <source>
        <dbReference type="Proteomes" id="UP000580654"/>
    </source>
</evidence>
<dbReference type="Gene3D" id="3.40.30.10">
    <property type="entry name" value="Glutaredoxin"/>
    <property type="match status" value="1"/>
</dbReference>